<dbReference type="AlphaFoldDB" id="A0A2V3VE10"/>
<keyword evidence="13" id="KW-1185">Reference proteome</keyword>
<dbReference type="Pfam" id="PF07963">
    <property type="entry name" value="N_methyl"/>
    <property type="match status" value="1"/>
</dbReference>
<evidence type="ECO:0000256" key="1">
    <source>
        <dbReference type="ARBA" id="ARBA00004377"/>
    </source>
</evidence>
<gene>
    <name evidence="12" type="ORF">C7451_101123</name>
</gene>
<dbReference type="PANTHER" id="PTHR30093:SF44">
    <property type="entry name" value="TYPE II SECRETION SYSTEM CORE PROTEIN G"/>
    <property type="match status" value="1"/>
</dbReference>
<dbReference type="GO" id="GO:0015627">
    <property type="term" value="C:type II protein secretion system complex"/>
    <property type="evidence" value="ECO:0007669"/>
    <property type="project" value="InterPro"/>
</dbReference>
<dbReference type="InterPro" id="IPR010054">
    <property type="entry name" value="Type2_sec_GspG"/>
</dbReference>
<dbReference type="EMBL" id="QJJM01000001">
    <property type="protein sequence ID" value="PXW79061.1"/>
    <property type="molecule type" value="Genomic_DNA"/>
</dbReference>
<name>A0A2V3VE10_9SPHN</name>
<keyword evidence="6" id="KW-0997">Cell inner membrane</keyword>
<keyword evidence="8 10" id="KW-1133">Transmembrane helix</keyword>
<organism evidence="12 13">
    <name type="scientific">Blastomonas natatoria</name>
    <dbReference type="NCBI Taxonomy" id="34015"/>
    <lineage>
        <taxon>Bacteria</taxon>
        <taxon>Pseudomonadati</taxon>
        <taxon>Pseudomonadota</taxon>
        <taxon>Alphaproteobacteria</taxon>
        <taxon>Sphingomonadales</taxon>
        <taxon>Sphingomonadaceae</taxon>
        <taxon>Blastomonas</taxon>
    </lineage>
</organism>
<dbReference type="GO" id="GO:0005886">
    <property type="term" value="C:plasma membrane"/>
    <property type="evidence" value="ECO:0007669"/>
    <property type="project" value="UniProtKB-SubCell"/>
</dbReference>
<evidence type="ECO:0000256" key="2">
    <source>
        <dbReference type="ARBA" id="ARBA00009984"/>
    </source>
</evidence>
<dbReference type="InterPro" id="IPR012902">
    <property type="entry name" value="N_methyl_site"/>
</dbReference>
<dbReference type="PRINTS" id="PR00813">
    <property type="entry name" value="BCTERIALGSPG"/>
</dbReference>
<dbReference type="NCBIfam" id="TIGR01710">
    <property type="entry name" value="typeII_sec_gspG"/>
    <property type="match status" value="1"/>
</dbReference>
<comment type="subcellular location">
    <subcellularLocation>
        <location evidence="1">Cell inner membrane</location>
        <topology evidence="1">Single-pass membrane protein</topology>
    </subcellularLocation>
</comment>
<dbReference type="OrthoDB" id="9795612at2"/>
<evidence type="ECO:0000313" key="12">
    <source>
        <dbReference type="EMBL" id="PXW79061.1"/>
    </source>
</evidence>
<keyword evidence="7 10" id="KW-0812">Transmembrane</keyword>
<evidence type="ECO:0000313" key="13">
    <source>
        <dbReference type="Proteomes" id="UP000248014"/>
    </source>
</evidence>
<dbReference type="Pfam" id="PF08334">
    <property type="entry name" value="T2SSG"/>
    <property type="match status" value="1"/>
</dbReference>
<dbReference type="Proteomes" id="UP000248014">
    <property type="component" value="Unassembled WGS sequence"/>
</dbReference>
<evidence type="ECO:0000259" key="11">
    <source>
        <dbReference type="Pfam" id="PF08334"/>
    </source>
</evidence>
<dbReference type="InterPro" id="IPR013545">
    <property type="entry name" value="T2SS_protein-GspG_C"/>
</dbReference>
<dbReference type="RefSeq" id="WP_110297045.1">
    <property type="nucleotide sequence ID" value="NZ_QJJM01000001.1"/>
</dbReference>
<evidence type="ECO:0000256" key="9">
    <source>
        <dbReference type="ARBA" id="ARBA00023136"/>
    </source>
</evidence>
<accession>A0A2V3VE10</accession>
<keyword evidence="9 10" id="KW-0472">Membrane</keyword>
<dbReference type="NCBIfam" id="TIGR02532">
    <property type="entry name" value="IV_pilin_GFxxxE"/>
    <property type="match status" value="1"/>
</dbReference>
<keyword evidence="4" id="KW-1003">Cell membrane</keyword>
<evidence type="ECO:0000256" key="7">
    <source>
        <dbReference type="ARBA" id="ARBA00022692"/>
    </source>
</evidence>
<comment type="similarity">
    <text evidence="2">Belongs to the GSP G family.</text>
</comment>
<dbReference type="InterPro" id="IPR045584">
    <property type="entry name" value="Pilin-like"/>
</dbReference>
<protein>
    <recommendedName>
        <fullName evidence="3">Type II secretion system core protein G</fullName>
    </recommendedName>
</protein>
<dbReference type="InterPro" id="IPR000983">
    <property type="entry name" value="Bac_GSPG_pilin"/>
</dbReference>
<proteinExistence type="inferred from homology"/>
<evidence type="ECO:0000256" key="10">
    <source>
        <dbReference type="SAM" id="Phobius"/>
    </source>
</evidence>
<evidence type="ECO:0000256" key="6">
    <source>
        <dbReference type="ARBA" id="ARBA00022519"/>
    </source>
</evidence>
<reference evidence="12 13" key="1">
    <citation type="submission" date="2018-05" db="EMBL/GenBank/DDBJ databases">
        <title>Genomic Encyclopedia of Type Strains, Phase IV (KMG-IV): sequencing the most valuable type-strain genomes for metagenomic binning, comparative biology and taxonomic classification.</title>
        <authorList>
            <person name="Goeker M."/>
        </authorList>
    </citation>
    <scope>NUCLEOTIDE SEQUENCE [LARGE SCALE GENOMIC DNA]</scope>
    <source>
        <strain evidence="12 13">DSM 3183</strain>
    </source>
</reference>
<dbReference type="Gene3D" id="3.30.700.10">
    <property type="entry name" value="Glycoprotein, Type 4 Pilin"/>
    <property type="match status" value="1"/>
</dbReference>
<comment type="caution">
    <text evidence="12">The sequence shown here is derived from an EMBL/GenBank/DDBJ whole genome shotgun (WGS) entry which is preliminary data.</text>
</comment>
<sequence>MLNIRTLLLKRLSRENRKRANGFTLVELMVVIFIIGLLATIVVINVLPSQDKAMTEKARSDIATLGQALEMYRLDNLAYPGTAEGLNALVTAPPTLAQPGRYRSGGYIKKLPQDPWGRPYQYVSPGTTGAFDLYSLGADGAPGGEEENADITADGA</sequence>
<evidence type="ECO:0000256" key="3">
    <source>
        <dbReference type="ARBA" id="ARBA00020042"/>
    </source>
</evidence>
<dbReference type="PANTHER" id="PTHR30093">
    <property type="entry name" value="GENERAL SECRETION PATHWAY PROTEIN G"/>
    <property type="match status" value="1"/>
</dbReference>
<dbReference type="GO" id="GO:0015628">
    <property type="term" value="P:protein secretion by the type II secretion system"/>
    <property type="evidence" value="ECO:0007669"/>
    <property type="project" value="InterPro"/>
</dbReference>
<keyword evidence="5" id="KW-0488">Methylation</keyword>
<feature type="domain" description="Type II secretion system protein GspG C-terminal" evidence="11">
    <location>
        <begin position="45"/>
        <end position="152"/>
    </location>
</feature>
<evidence type="ECO:0000256" key="5">
    <source>
        <dbReference type="ARBA" id="ARBA00022481"/>
    </source>
</evidence>
<evidence type="ECO:0000256" key="8">
    <source>
        <dbReference type="ARBA" id="ARBA00022989"/>
    </source>
</evidence>
<feature type="transmembrane region" description="Helical" evidence="10">
    <location>
        <begin position="21"/>
        <end position="47"/>
    </location>
</feature>
<dbReference type="SUPFAM" id="SSF54523">
    <property type="entry name" value="Pili subunits"/>
    <property type="match status" value="1"/>
</dbReference>
<evidence type="ECO:0000256" key="4">
    <source>
        <dbReference type="ARBA" id="ARBA00022475"/>
    </source>
</evidence>